<name>A0ACC0X7X5_9ROSI</name>
<reference evidence="2" key="1">
    <citation type="journal article" date="2023" name="G3 (Bethesda)">
        <title>Genome assembly and association tests identify interacting loci associated with vigor, precocity, and sex in interspecific pistachio rootstocks.</title>
        <authorList>
            <person name="Palmer W."/>
            <person name="Jacygrad E."/>
            <person name="Sagayaradj S."/>
            <person name="Cavanaugh K."/>
            <person name="Han R."/>
            <person name="Bertier L."/>
            <person name="Beede B."/>
            <person name="Kafkas S."/>
            <person name="Golino D."/>
            <person name="Preece J."/>
            <person name="Michelmore R."/>
        </authorList>
    </citation>
    <scope>NUCLEOTIDE SEQUENCE [LARGE SCALE GENOMIC DNA]</scope>
</reference>
<accession>A0ACC0X7X5</accession>
<keyword evidence="2" id="KW-1185">Reference proteome</keyword>
<sequence length="86" mass="9163">MGKETDADYESEVGGTNVESGTVSMMGFVKGGTIEIDIGVACITPQLLEFTMASLMCWNIRDLNQPSKQIEANKSKAVGLMFLVGG</sequence>
<dbReference type="Proteomes" id="UP001163603">
    <property type="component" value="Chromosome 13"/>
</dbReference>
<dbReference type="EMBL" id="CM047748">
    <property type="protein sequence ID" value="KAJ0013289.1"/>
    <property type="molecule type" value="Genomic_DNA"/>
</dbReference>
<protein>
    <submittedName>
        <fullName evidence="1">Uncharacterized protein</fullName>
    </submittedName>
</protein>
<evidence type="ECO:0000313" key="1">
    <source>
        <dbReference type="EMBL" id="KAJ0013289.1"/>
    </source>
</evidence>
<organism evidence="1 2">
    <name type="scientific">Pistacia integerrima</name>
    <dbReference type="NCBI Taxonomy" id="434235"/>
    <lineage>
        <taxon>Eukaryota</taxon>
        <taxon>Viridiplantae</taxon>
        <taxon>Streptophyta</taxon>
        <taxon>Embryophyta</taxon>
        <taxon>Tracheophyta</taxon>
        <taxon>Spermatophyta</taxon>
        <taxon>Magnoliopsida</taxon>
        <taxon>eudicotyledons</taxon>
        <taxon>Gunneridae</taxon>
        <taxon>Pentapetalae</taxon>
        <taxon>rosids</taxon>
        <taxon>malvids</taxon>
        <taxon>Sapindales</taxon>
        <taxon>Anacardiaceae</taxon>
        <taxon>Pistacia</taxon>
    </lineage>
</organism>
<gene>
    <name evidence="1" type="ORF">Pint_21573</name>
</gene>
<proteinExistence type="predicted"/>
<evidence type="ECO:0000313" key="2">
    <source>
        <dbReference type="Proteomes" id="UP001163603"/>
    </source>
</evidence>
<comment type="caution">
    <text evidence="1">The sequence shown here is derived from an EMBL/GenBank/DDBJ whole genome shotgun (WGS) entry which is preliminary data.</text>
</comment>